<dbReference type="Gene3D" id="3.40.710.10">
    <property type="entry name" value="DD-peptidase/beta-lactamase superfamily"/>
    <property type="match status" value="1"/>
</dbReference>
<reference evidence="3" key="1">
    <citation type="journal article" date="2019" name="Int. J. Syst. Evol. Microbiol.">
        <title>The Global Catalogue of Microorganisms (GCM) 10K type strain sequencing project: providing services to taxonomists for standard genome sequencing and annotation.</title>
        <authorList>
            <consortium name="The Broad Institute Genomics Platform"/>
            <consortium name="The Broad Institute Genome Sequencing Center for Infectious Disease"/>
            <person name="Wu L."/>
            <person name="Ma J."/>
        </authorList>
    </citation>
    <scope>NUCLEOTIDE SEQUENCE [LARGE SCALE GENOMIC DNA]</scope>
    <source>
        <strain evidence="3">NBRC 106310</strain>
    </source>
</reference>
<dbReference type="InterPro" id="IPR012338">
    <property type="entry name" value="Beta-lactam/transpept-like"/>
</dbReference>
<evidence type="ECO:0000313" key="2">
    <source>
        <dbReference type="EMBL" id="BDZ37496.1"/>
    </source>
</evidence>
<protein>
    <submittedName>
        <fullName evidence="2">Serine hydrolase</fullName>
    </submittedName>
</protein>
<feature type="domain" description="Beta-lactamase-related" evidence="1">
    <location>
        <begin position="9"/>
        <end position="199"/>
    </location>
</feature>
<dbReference type="RefSeq" id="WP_286301297.1">
    <property type="nucleotide sequence ID" value="NZ_AP027728.1"/>
</dbReference>
<dbReference type="Proteomes" id="UP001321543">
    <property type="component" value="Chromosome"/>
</dbReference>
<gene>
    <name evidence="2" type="ORF">GCM10025863_01100</name>
</gene>
<dbReference type="GO" id="GO:0016787">
    <property type="term" value="F:hydrolase activity"/>
    <property type="evidence" value="ECO:0007669"/>
    <property type="project" value="UniProtKB-KW"/>
</dbReference>
<accession>A0ABM8FP73</accession>
<organism evidence="2 3">
    <name type="scientific">Microbacterium suwonense</name>
    <dbReference type="NCBI Taxonomy" id="683047"/>
    <lineage>
        <taxon>Bacteria</taxon>
        <taxon>Bacillati</taxon>
        <taxon>Actinomycetota</taxon>
        <taxon>Actinomycetes</taxon>
        <taxon>Micrococcales</taxon>
        <taxon>Microbacteriaceae</taxon>
        <taxon>Microbacterium</taxon>
    </lineage>
</organism>
<keyword evidence="3" id="KW-1185">Reference proteome</keyword>
<evidence type="ECO:0000259" key="1">
    <source>
        <dbReference type="Pfam" id="PF00144"/>
    </source>
</evidence>
<dbReference type="InterPro" id="IPR050789">
    <property type="entry name" value="Diverse_Enzym_Activities"/>
</dbReference>
<sequence>MFDLNTPAGPEGSTVRHLLAHASGLDTTEDRVRAAPGTRRIYSNRGFEVLAEAVTAHSGIPFAEYLDEAVLQPLGMTSSQLQGSAAAAGVSTVGDLARFAAELQHPTLVADQTLAEATSVVFPGLDGVLPGYGIQRPNDWGLGFELRAEKSPHWTSAANSPGTFGHFGQSGTFLWVDPHAGVACVALTDRDFGPWAVEAWPPLSDAVLAALPG</sequence>
<dbReference type="PANTHER" id="PTHR43283">
    <property type="entry name" value="BETA-LACTAMASE-RELATED"/>
    <property type="match status" value="1"/>
</dbReference>
<evidence type="ECO:0000313" key="3">
    <source>
        <dbReference type="Proteomes" id="UP001321543"/>
    </source>
</evidence>
<name>A0ABM8FP73_9MICO</name>
<dbReference type="SUPFAM" id="SSF56601">
    <property type="entry name" value="beta-lactamase/transpeptidase-like"/>
    <property type="match status" value="1"/>
</dbReference>
<dbReference type="Pfam" id="PF00144">
    <property type="entry name" value="Beta-lactamase"/>
    <property type="match status" value="1"/>
</dbReference>
<dbReference type="InterPro" id="IPR001466">
    <property type="entry name" value="Beta-lactam-related"/>
</dbReference>
<proteinExistence type="predicted"/>
<keyword evidence="2" id="KW-0378">Hydrolase</keyword>
<dbReference type="PANTHER" id="PTHR43283:SF15">
    <property type="entry name" value="CONSERVED PROTEIN"/>
    <property type="match status" value="1"/>
</dbReference>
<dbReference type="EMBL" id="AP027728">
    <property type="protein sequence ID" value="BDZ37496.1"/>
    <property type="molecule type" value="Genomic_DNA"/>
</dbReference>